<dbReference type="EMBL" id="JBHTNF010000015">
    <property type="protein sequence ID" value="MFD1329934.1"/>
    <property type="molecule type" value="Genomic_DNA"/>
</dbReference>
<proteinExistence type="predicted"/>
<sequence>MVFGPSRPPITKDVAEVIAKDIMEGEGHTPTSETPLGFVKHPADPATPDLNNRVRWVLCGILAAMLVLIAMLILR</sequence>
<keyword evidence="1" id="KW-1133">Transmembrane helix</keyword>
<organism evidence="2 3">
    <name type="scientific">Mycoplana ramosa</name>
    <name type="common">Mycoplana bullata</name>
    <dbReference type="NCBI Taxonomy" id="40837"/>
    <lineage>
        <taxon>Bacteria</taxon>
        <taxon>Pseudomonadati</taxon>
        <taxon>Pseudomonadota</taxon>
        <taxon>Alphaproteobacteria</taxon>
        <taxon>Hyphomicrobiales</taxon>
        <taxon>Rhizobiaceae</taxon>
        <taxon>Mycoplana</taxon>
    </lineage>
</organism>
<keyword evidence="1" id="KW-0472">Membrane</keyword>
<evidence type="ECO:0000256" key="1">
    <source>
        <dbReference type="SAM" id="Phobius"/>
    </source>
</evidence>
<gene>
    <name evidence="2" type="ORF">ACFQ33_18745</name>
</gene>
<name>A0ABW3Z186_MYCRA</name>
<dbReference type="RefSeq" id="WP_374840300.1">
    <property type="nucleotide sequence ID" value="NZ_JBHEEW010000014.1"/>
</dbReference>
<evidence type="ECO:0000313" key="3">
    <source>
        <dbReference type="Proteomes" id="UP001597173"/>
    </source>
</evidence>
<accession>A0ABW3Z186</accession>
<comment type="caution">
    <text evidence="2">The sequence shown here is derived from an EMBL/GenBank/DDBJ whole genome shotgun (WGS) entry which is preliminary data.</text>
</comment>
<reference evidence="3" key="1">
    <citation type="journal article" date="2019" name="Int. J. Syst. Evol. Microbiol.">
        <title>The Global Catalogue of Microorganisms (GCM) 10K type strain sequencing project: providing services to taxonomists for standard genome sequencing and annotation.</title>
        <authorList>
            <consortium name="The Broad Institute Genomics Platform"/>
            <consortium name="The Broad Institute Genome Sequencing Center for Infectious Disease"/>
            <person name="Wu L."/>
            <person name="Ma J."/>
        </authorList>
    </citation>
    <scope>NUCLEOTIDE SEQUENCE [LARGE SCALE GENOMIC DNA]</scope>
    <source>
        <strain evidence="3">CCUG 55609</strain>
    </source>
</reference>
<feature type="transmembrane region" description="Helical" evidence="1">
    <location>
        <begin position="54"/>
        <end position="74"/>
    </location>
</feature>
<keyword evidence="3" id="KW-1185">Reference proteome</keyword>
<protein>
    <submittedName>
        <fullName evidence="2">Uncharacterized protein</fullName>
    </submittedName>
</protein>
<evidence type="ECO:0000313" key="2">
    <source>
        <dbReference type="EMBL" id="MFD1329934.1"/>
    </source>
</evidence>
<dbReference type="Proteomes" id="UP001597173">
    <property type="component" value="Unassembled WGS sequence"/>
</dbReference>
<keyword evidence="1" id="KW-0812">Transmembrane</keyword>